<dbReference type="NCBIfam" id="TIGR00413">
    <property type="entry name" value="rlpA"/>
    <property type="match status" value="1"/>
</dbReference>
<dbReference type="GO" id="GO:0005886">
    <property type="term" value="C:plasma membrane"/>
    <property type="evidence" value="ECO:0007669"/>
    <property type="project" value="UniProtKB-SubCell"/>
</dbReference>
<dbReference type="HAMAP" id="MF_02071">
    <property type="entry name" value="RlpA"/>
    <property type="match status" value="1"/>
</dbReference>
<dbReference type="AlphaFoldDB" id="A0A840HUF7"/>
<keyword evidence="3 4" id="KW-0961">Cell wall biogenesis/degradation</keyword>
<keyword evidence="4" id="KW-1003">Cell membrane</keyword>
<keyword evidence="8" id="KW-1185">Reference proteome</keyword>
<dbReference type="PROSITE" id="PS51724">
    <property type="entry name" value="SPOR"/>
    <property type="match status" value="1"/>
</dbReference>
<protein>
    <recommendedName>
        <fullName evidence="4">Endolytic peptidoglycan transglycosylase RlpA</fullName>
        <ecNumber evidence="4">4.2.2.-</ecNumber>
    </recommendedName>
</protein>
<evidence type="ECO:0000256" key="2">
    <source>
        <dbReference type="ARBA" id="ARBA00023239"/>
    </source>
</evidence>
<evidence type="ECO:0000313" key="7">
    <source>
        <dbReference type="EMBL" id="MBB4641229.1"/>
    </source>
</evidence>
<dbReference type="GO" id="GO:0008932">
    <property type="term" value="F:lytic endotransglycosylase activity"/>
    <property type="evidence" value="ECO:0007669"/>
    <property type="project" value="UniProtKB-UniRule"/>
</dbReference>
<dbReference type="GO" id="GO:0071555">
    <property type="term" value="P:cell wall organization"/>
    <property type="evidence" value="ECO:0007669"/>
    <property type="project" value="UniProtKB-KW"/>
</dbReference>
<dbReference type="EMBL" id="JACHOV010000005">
    <property type="protein sequence ID" value="MBB4641229.1"/>
    <property type="molecule type" value="Genomic_DNA"/>
</dbReference>
<keyword evidence="1" id="KW-0732">Signal</keyword>
<dbReference type="GO" id="GO:0042834">
    <property type="term" value="F:peptidoglycan binding"/>
    <property type="evidence" value="ECO:0007669"/>
    <property type="project" value="InterPro"/>
</dbReference>
<evidence type="ECO:0000256" key="4">
    <source>
        <dbReference type="HAMAP-Rule" id="MF_02071"/>
    </source>
</evidence>
<dbReference type="GO" id="GO:0009279">
    <property type="term" value="C:cell outer membrane"/>
    <property type="evidence" value="ECO:0007669"/>
    <property type="project" value="TreeGrafter"/>
</dbReference>
<dbReference type="Gene3D" id="2.40.40.10">
    <property type="entry name" value="RlpA-like domain"/>
    <property type="match status" value="1"/>
</dbReference>
<reference evidence="7 8" key="1">
    <citation type="submission" date="2020-08" db="EMBL/GenBank/DDBJ databases">
        <title>Genomic Encyclopedia of Type Strains, Phase IV (KMG-IV): sequencing the most valuable type-strain genomes for metagenomic binning, comparative biology and taxonomic classification.</title>
        <authorList>
            <person name="Goeker M."/>
        </authorList>
    </citation>
    <scope>NUCLEOTIDE SEQUENCE [LARGE SCALE GENOMIC DNA]</scope>
    <source>
        <strain evidence="7 8">DSM 7465</strain>
    </source>
</reference>
<keyword evidence="4" id="KW-0472">Membrane</keyword>
<sequence length="307" mass="32704">MRWTIRQAVIPGAAMLLAGCGMVDGRGDNRLPGPPRRDASRPVVDYPVKIGRPYQIGGITYTPADAPDHDEVGYASWYGGDHEGKPTANGESFRQLGISAAHKTLPLPSYVEVTSLDTGRTILVRVNDRGPFVNGRVIDLSSGAAEQLGMRHNGLAPVRVRRVTPPEQERAALRAGRKAAERMQAPEPLLLALRQRLTRSVRPTAPVKQAAIIPETGVTYATNSLVGPVRSPLVQGSGGYVVQVGAFADKARADGLAGQIGAWVAQSNGLWRVRYGPFSSQAAAQQGVEKASAKGYSNARIMANDPS</sequence>
<name>A0A840HUF7_9SPHN</name>
<evidence type="ECO:0000256" key="3">
    <source>
        <dbReference type="ARBA" id="ARBA00023316"/>
    </source>
</evidence>
<comment type="subcellular location">
    <subcellularLocation>
        <location evidence="4">Cell membrane</location>
        <topology evidence="4">Lipid-anchor</topology>
    </subcellularLocation>
</comment>
<keyword evidence="2 4" id="KW-0456">Lyase</keyword>
<dbReference type="Pfam" id="PF03330">
    <property type="entry name" value="DPBB_1"/>
    <property type="match status" value="1"/>
</dbReference>
<dbReference type="InterPro" id="IPR036908">
    <property type="entry name" value="RlpA-like_sf"/>
</dbReference>
<dbReference type="InterPro" id="IPR036680">
    <property type="entry name" value="SPOR-like_sf"/>
</dbReference>
<keyword evidence="4 7" id="KW-0449">Lipoprotein</keyword>
<dbReference type="SUPFAM" id="SSF50685">
    <property type="entry name" value="Barwin-like endoglucanases"/>
    <property type="match status" value="1"/>
</dbReference>
<dbReference type="InterPro" id="IPR009009">
    <property type="entry name" value="RlpA-like_DPBB"/>
</dbReference>
<dbReference type="EC" id="4.2.2.-" evidence="4"/>
<dbReference type="RefSeq" id="WP_184475044.1">
    <property type="nucleotide sequence ID" value="NZ_JACHOV010000005.1"/>
</dbReference>
<comment type="caution">
    <text evidence="7">The sequence shown here is derived from an EMBL/GenBank/DDBJ whole genome shotgun (WGS) entry which is preliminary data.</text>
</comment>
<dbReference type="Gene3D" id="3.30.70.1070">
    <property type="entry name" value="Sporulation related repeat"/>
    <property type="match status" value="1"/>
</dbReference>
<dbReference type="InterPro" id="IPR034718">
    <property type="entry name" value="RlpA"/>
</dbReference>
<dbReference type="Proteomes" id="UP000575068">
    <property type="component" value="Unassembled WGS sequence"/>
</dbReference>
<proteinExistence type="inferred from homology"/>
<keyword evidence="4" id="KW-0564">Palmitate</keyword>
<dbReference type="SUPFAM" id="SSF110997">
    <property type="entry name" value="Sporulation related repeat"/>
    <property type="match status" value="1"/>
</dbReference>
<dbReference type="CDD" id="cd22268">
    <property type="entry name" value="DPBB_RlpA-like"/>
    <property type="match status" value="1"/>
</dbReference>
<comment type="function">
    <text evidence="4">Lytic transglycosylase with a strong preference for naked glycan strands that lack stem peptides.</text>
</comment>
<feature type="domain" description="SPOR" evidence="6">
    <location>
        <begin position="225"/>
        <end position="304"/>
    </location>
</feature>
<evidence type="ECO:0000256" key="5">
    <source>
        <dbReference type="RuleBase" id="RU003495"/>
    </source>
</evidence>
<dbReference type="InterPro" id="IPR007730">
    <property type="entry name" value="SPOR-like_dom"/>
</dbReference>
<dbReference type="PANTHER" id="PTHR34183:SF1">
    <property type="entry name" value="ENDOLYTIC PEPTIDOGLYCAN TRANSGLYCOSYLASE RLPA"/>
    <property type="match status" value="1"/>
</dbReference>
<dbReference type="PROSITE" id="PS51257">
    <property type="entry name" value="PROKAR_LIPOPROTEIN"/>
    <property type="match status" value="1"/>
</dbReference>
<dbReference type="PANTHER" id="PTHR34183">
    <property type="entry name" value="ENDOLYTIC PEPTIDOGLYCAN TRANSGLYCOSYLASE RLPA"/>
    <property type="match status" value="1"/>
</dbReference>
<comment type="similarity">
    <text evidence="4 5">Belongs to the RlpA family.</text>
</comment>
<dbReference type="InterPro" id="IPR012997">
    <property type="entry name" value="RplA"/>
</dbReference>
<organism evidence="7 8">
    <name type="scientific">Rhizorhapis suberifaciens</name>
    <name type="common">corky root of lettuce</name>
    <dbReference type="NCBI Taxonomy" id="13656"/>
    <lineage>
        <taxon>Bacteria</taxon>
        <taxon>Pseudomonadati</taxon>
        <taxon>Pseudomonadota</taxon>
        <taxon>Alphaproteobacteria</taxon>
        <taxon>Sphingomonadales</taxon>
        <taxon>Sphingomonadaceae</taxon>
        <taxon>Rhizorhapis</taxon>
    </lineage>
</organism>
<evidence type="ECO:0000259" key="6">
    <source>
        <dbReference type="PROSITE" id="PS51724"/>
    </source>
</evidence>
<evidence type="ECO:0000256" key="1">
    <source>
        <dbReference type="ARBA" id="ARBA00022729"/>
    </source>
</evidence>
<evidence type="ECO:0000313" key="8">
    <source>
        <dbReference type="Proteomes" id="UP000575068"/>
    </source>
</evidence>
<accession>A0A840HUF7</accession>
<dbReference type="Pfam" id="PF05036">
    <property type="entry name" value="SPOR"/>
    <property type="match status" value="1"/>
</dbReference>
<dbReference type="GO" id="GO:0000270">
    <property type="term" value="P:peptidoglycan metabolic process"/>
    <property type="evidence" value="ECO:0007669"/>
    <property type="project" value="UniProtKB-UniRule"/>
</dbReference>
<gene>
    <name evidence="4" type="primary">rlpA</name>
    <name evidence="7" type="ORF">HNQ99_001534</name>
</gene>